<evidence type="ECO:0000256" key="16">
    <source>
        <dbReference type="SAM" id="MobiDB-lite"/>
    </source>
</evidence>
<evidence type="ECO:0000256" key="2">
    <source>
        <dbReference type="ARBA" id="ARBA00011902"/>
    </source>
</evidence>
<evidence type="ECO:0000256" key="14">
    <source>
        <dbReference type="ARBA" id="ARBA00023170"/>
    </source>
</evidence>
<organism evidence="18 19">
    <name type="scientific">Cyanophage P-SS1</name>
    <dbReference type="NCBI Taxonomy" id="889957"/>
    <lineage>
        <taxon>Viruses</taxon>
        <taxon>Duplodnaviria</taxon>
        <taxon>Heunggongvirae</taxon>
        <taxon>Uroviricota</taxon>
        <taxon>Caudoviricetes</taxon>
        <taxon>Pantevenvirales</taxon>
        <taxon>Kyanoviridae</taxon>
        <taxon>Ronodorvirus</taxon>
        <taxon>Ronodorvirus ssm4</taxon>
    </lineage>
</organism>
<comment type="subcellular location">
    <subcellularLocation>
        <location evidence="1">Cell membrane</location>
        <topology evidence="1">Single-pass type I membrane protein</topology>
    </subcellularLocation>
</comment>
<keyword evidence="9" id="KW-0067">ATP-binding</keyword>
<evidence type="ECO:0000256" key="15">
    <source>
        <dbReference type="ARBA" id="ARBA00023180"/>
    </source>
</evidence>
<keyword evidence="12" id="KW-0829">Tyrosine-protein kinase</keyword>
<name>M1Q675_9CAUD</name>
<evidence type="ECO:0000259" key="17">
    <source>
        <dbReference type="Pfam" id="PF12810"/>
    </source>
</evidence>
<evidence type="ECO:0000256" key="1">
    <source>
        <dbReference type="ARBA" id="ARBA00004251"/>
    </source>
</evidence>
<keyword evidence="3" id="KW-1003">Cell membrane</keyword>
<dbReference type="GO" id="GO:0005524">
    <property type="term" value="F:ATP binding"/>
    <property type="evidence" value="ECO:0007669"/>
    <property type="project" value="UniProtKB-KW"/>
</dbReference>
<feature type="compositionally biased region" description="Gly residues" evidence="16">
    <location>
        <begin position="186"/>
        <end position="196"/>
    </location>
</feature>
<dbReference type="GO" id="GO:0004714">
    <property type="term" value="F:transmembrane receptor protein tyrosine kinase activity"/>
    <property type="evidence" value="ECO:0007669"/>
    <property type="project" value="UniProtKB-EC"/>
</dbReference>
<keyword evidence="14" id="KW-0675">Receptor</keyword>
<evidence type="ECO:0000256" key="3">
    <source>
        <dbReference type="ARBA" id="ARBA00022475"/>
    </source>
</evidence>
<keyword evidence="7" id="KW-0547">Nucleotide-binding</keyword>
<protein>
    <recommendedName>
        <fullName evidence="2">receptor protein-tyrosine kinase</fullName>
        <ecNumber evidence="2">2.7.10.1</ecNumber>
    </recommendedName>
</protein>
<evidence type="ECO:0000256" key="12">
    <source>
        <dbReference type="ARBA" id="ARBA00023137"/>
    </source>
</evidence>
<dbReference type="EMBL" id="JF974306">
    <property type="protein sequence ID" value="AGF91348.1"/>
    <property type="molecule type" value="Genomic_DNA"/>
</dbReference>
<keyword evidence="10" id="KW-1133">Transmembrane helix</keyword>
<evidence type="ECO:0000313" key="18">
    <source>
        <dbReference type="EMBL" id="AGF91348.1"/>
    </source>
</evidence>
<evidence type="ECO:0000256" key="4">
    <source>
        <dbReference type="ARBA" id="ARBA00022679"/>
    </source>
</evidence>
<keyword evidence="11" id="KW-0472">Membrane</keyword>
<evidence type="ECO:0000256" key="8">
    <source>
        <dbReference type="ARBA" id="ARBA00022777"/>
    </source>
</evidence>
<keyword evidence="6" id="KW-0732">Signal</keyword>
<feature type="region of interest" description="Disordered" evidence="16">
    <location>
        <begin position="174"/>
        <end position="207"/>
    </location>
</feature>
<dbReference type="Pfam" id="PF12810">
    <property type="entry name" value="ALK_LTK_GRD"/>
    <property type="match status" value="1"/>
</dbReference>
<sequence length="347" mass="33744">MSQLNVGTINATNVTATGEVDVDATLKLPQKTTAQLPTSGVVAGEMVQNTTTNKTMVYNGTEWVNTEGAGRQYKIQCWGAGGGGGRAGGWSYGAEGGGGGYVEADISGLASNTNLVIRVGEGGLVNGTRMSYGGGGTANRDGGDNRYGSNGGGASAVFITSASHANVLIIAGGGGGGGSSRSQEGNWGGAGGGVTGQDGASPYDNKLQYRGRAGSNMGGGRNAQDGSSYSARALEGGTANSNCYGGAGGGGYYGGGAGGYSESNTMGGGGGGSGFTNSTYCTNVRNHRGEGRMPAGAGEAGYPGSGISVGGDSNAAAGGHGYVRITDAAGTVTAYSYTGSDVTITVP</sequence>
<evidence type="ECO:0000313" key="19">
    <source>
        <dbReference type="Proteomes" id="UP000502917"/>
    </source>
</evidence>
<keyword evidence="4" id="KW-0808">Transferase</keyword>
<evidence type="ECO:0000256" key="9">
    <source>
        <dbReference type="ARBA" id="ARBA00022840"/>
    </source>
</evidence>
<proteinExistence type="predicted"/>
<keyword evidence="5" id="KW-0812">Transmembrane</keyword>
<dbReference type="EC" id="2.7.10.1" evidence="2"/>
<evidence type="ECO:0000256" key="6">
    <source>
        <dbReference type="ARBA" id="ARBA00022729"/>
    </source>
</evidence>
<gene>
    <name evidence="18" type="ORF">CPYG_00053</name>
</gene>
<feature type="domain" description="ALK/LTK-like glycine-rich" evidence="17">
    <location>
        <begin position="72"/>
        <end position="326"/>
    </location>
</feature>
<evidence type="ECO:0000256" key="13">
    <source>
        <dbReference type="ARBA" id="ARBA00023157"/>
    </source>
</evidence>
<dbReference type="InterPro" id="IPR055163">
    <property type="entry name" value="ALK/LTK-like_GRD"/>
</dbReference>
<evidence type="ECO:0000256" key="5">
    <source>
        <dbReference type="ARBA" id="ARBA00022692"/>
    </source>
</evidence>
<keyword evidence="13" id="KW-1015">Disulfide bond</keyword>
<keyword evidence="8" id="KW-0418">Kinase</keyword>
<reference evidence="18 19" key="1">
    <citation type="submission" date="2010-12" db="EMBL/GenBank/DDBJ databases">
        <title>The Genome Sequence of Cyanophage P-SS1.</title>
        <authorList>
            <consortium name="The Broad Institute Genome Sequencing Platform"/>
            <person name="Henn M.R."/>
            <person name="Sullivan M.S."/>
            <person name="Osburne M.S."/>
            <person name="Levin J."/>
            <person name="Malboeuf C."/>
            <person name="Casali M."/>
            <person name="Russ C."/>
            <person name="Lennon N."/>
            <person name="Chapman S.B."/>
            <person name="Erlich R."/>
            <person name="Young S.K."/>
            <person name="Yandava C."/>
            <person name="Zeng Q."/>
            <person name="Alvarado L."/>
            <person name="Anderson S."/>
            <person name="Berlin A."/>
            <person name="Chen Z."/>
            <person name="Freedman E."/>
            <person name="Gellesch M."/>
            <person name="Goldberg J."/>
            <person name="Green L."/>
            <person name="Griggs A."/>
            <person name="Gujja S."/>
            <person name="Heilman E.R."/>
            <person name="Heiman D."/>
            <person name="Hollinger A."/>
            <person name="Howarth C."/>
            <person name="Larson L."/>
            <person name="Mehta T."/>
            <person name="Pearson M."/>
            <person name="Roberts A."/>
            <person name="Ryan E."/>
            <person name="Saif S."/>
            <person name="Shea T."/>
            <person name="Shenoy N."/>
            <person name="Sisk P."/>
            <person name="Stolte C."/>
            <person name="Sykes S."/>
            <person name="White J."/>
            <person name="Yu Q."/>
            <person name="Coleman M.L."/>
            <person name="Huang K.H."/>
            <person name="Weigele P.R."/>
            <person name="DeFrancesco A.S."/>
            <person name="Kern S.E."/>
            <person name="Thompson L.R."/>
            <person name="Fu R."/>
            <person name="Hombeck B."/>
            <person name="Chisholm S.W."/>
            <person name="Haas B."/>
            <person name="Nusbaum C."/>
            <person name="Birren B."/>
        </authorList>
    </citation>
    <scope>NUCLEOTIDE SEQUENCE [LARGE SCALE GENOMIC DNA]</scope>
    <source>
        <strain evidence="18 19">P-SS1</strain>
    </source>
</reference>
<evidence type="ECO:0000256" key="10">
    <source>
        <dbReference type="ARBA" id="ARBA00022989"/>
    </source>
</evidence>
<dbReference type="Proteomes" id="UP000502917">
    <property type="component" value="Segment"/>
</dbReference>
<dbReference type="GO" id="GO:0005886">
    <property type="term" value="C:plasma membrane"/>
    <property type="evidence" value="ECO:0007669"/>
    <property type="project" value="UniProtKB-SubCell"/>
</dbReference>
<keyword evidence="15" id="KW-0325">Glycoprotein</keyword>
<accession>M1Q675</accession>
<evidence type="ECO:0000256" key="11">
    <source>
        <dbReference type="ARBA" id="ARBA00023136"/>
    </source>
</evidence>
<evidence type="ECO:0000256" key="7">
    <source>
        <dbReference type="ARBA" id="ARBA00022741"/>
    </source>
</evidence>